<dbReference type="OrthoDB" id="1751327at2759"/>
<dbReference type="InterPro" id="IPR001584">
    <property type="entry name" value="Integrase_cat-core"/>
</dbReference>
<evidence type="ECO:0000313" key="4">
    <source>
        <dbReference type="Proteomes" id="UP000325315"/>
    </source>
</evidence>
<dbReference type="PROSITE" id="PS50994">
    <property type="entry name" value="INTEGRASE"/>
    <property type="match status" value="1"/>
</dbReference>
<dbReference type="InterPro" id="IPR021109">
    <property type="entry name" value="Peptidase_aspartic_dom_sf"/>
</dbReference>
<dbReference type="CDD" id="cd00303">
    <property type="entry name" value="retropepsin_like"/>
    <property type="match status" value="1"/>
</dbReference>
<dbReference type="Pfam" id="PF00078">
    <property type="entry name" value="RVT_1"/>
    <property type="match status" value="1"/>
</dbReference>
<feature type="domain" description="Integrase catalytic" evidence="2">
    <location>
        <begin position="392"/>
        <end position="554"/>
    </location>
</feature>
<protein>
    <submittedName>
        <fullName evidence="3">DNA/RNA polymerases superfamily protein</fullName>
    </submittedName>
</protein>
<feature type="compositionally biased region" description="Polar residues" evidence="1">
    <location>
        <begin position="1"/>
        <end position="22"/>
    </location>
</feature>
<evidence type="ECO:0000313" key="3">
    <source>
        <dbReference type="EMBL" id="KAA3473620.1"/>
    </source>
</evidence>
<dbReference type="Gene3D" id="3.30.70.270">
    <property type="match status" value="1"/>
</dbReference>
<comment type="caution">
    <text evidence="3">The sequence shown here is derived from an EMBL/GenBank/DDBJ whole genome shotgun (WGS) entry which is preliminary data.</text>
</comment>
<dbReference type="InterPro" id="IPR036397">
    <property type="entry name" value="RNaseH_sf"/>
</dbReference>
<dbReference type="SUPFAM" id="SSF56672">
    <property type="entry name" value="DNA/RNA polymerases"/>
    <property type="match status" value="1"/>
</dbReference>
<dbReference type="InterPro" id="IPR043128">
    <property type="entry name" value="Rev_trsase/Diguanyl_cyclase"/>
</dbReference>
<dbReference type="InterPro" id="IPR050951">
    <property type="entry name" value="Retrovirus_Pol_polyprotein"/>
</dbReference>
<evidence type="ECO:0000259" key="2">
    <source>
        <dbReference type="PROSITE" id="PS50994"/>
    </source>
</evidence>
<dbReference type="Pfam" id="PF08284">
    <property type="entry name" value="RVP_2"/>
    <property type="match status" value="1"/>
</dbReference>
<dbReference type="Pfam" id="PF24626">
    <property type="entry name" value="SH3_Tf2-1"/>
    <property type="match status" value="1"/>
</dbReference>
<keyword evidence="4" id="KW-1185">Reference proteome</keyword>
<dbReference type="GO" id="GO:0015074">
    <property type="term" value="P:DNA integration"/>
    <property type="evidence" value="ECO:0007669"/>
    <property type="project" value="InterPro"/>
</dbReference>
<dbReference type="Proteomes" id="UP000325315">
    <property type="component" value="Unassembled WGS sequence"/>
</dbReference>
<accession>A0A5B6VWL4</accession>
<dbReference type="GO" id="GO:0016779">
    <property type="term" value="F:nucleotidyltransferase activity"/>
    <property type="evidence" value="ECO:0007669"/>
    <property type="project" value="UniProtKB-KW"/>
</dbReference>
<dbReference type="PANTHER" id="PTHR37984:SF15">
    <property type="entry name" value="INTEGRASE CATALYTIC DOMAIN-CONTAINING PROTEIN"/>
    <property type="match status" value="1"/>
</dbReference>
<gene>
    <name evidence="3" type="ORF">EPI10_023984</name>
</gene>
<dbReference type="Gene3D" id="3.30.420.10">
    <property type="entry name" value="Ribonuclease H-like superfamily/Ribonuclease H"/>
    <property type="match status" value="1"/>
</dbReference>
<dbReference type="GO" id="GO:0003676">
    <property type="term" value="F:nucleic acid binding"/>
    <property type="evidence" value="ECO:0007669"/>
    <property type="project" value="InterPro"/>
</dbReference>
<dbReference type="CDD" id="cd01647">
    <property type="entry name" value="RT_LTR"/>
    <property type="match status" value="1"/>
</dbReference>
<dbReference type="Gene3D" id="2.40.70.10">
    <property type="entry name" value="Acid Proteases"/>
    <property type="match status" value="1"/>
</dbReference>
<reference evidence="4" key="1">
    <citation type="journal article" date="2019" name="Plant Biotechnol. J.">
        <title>Genome sequencing of the Australian wild diploid species Gossypium australe highlights disease resistance and delayed gland morphogenesis.</title>
        <authorList>
            <person name="Cai Y."/>
            <person name="Cai X."/>
            <person name="Wang Q."/>
            <person name="Wang P."/>
            <person name="Zhang Y."/>
            <person name="Cai C."/>
            <person name="Xu Y."/>
            <person name="Wang K."/>
            <person name="Zhou Z."/>
            <person name="Wang C."/>
            <person name="Geng S."/>
            <person name="Li B."/>
            <person name="Dong Q."/>
            <person name="Hou Y."/>
            <person name="Wang H."/>
            <person name="Ai P."/>
            <person name="Liu Z."/>
            <person name="Yi F."/>
            <person name="Sun M."/>
            <person name="An G."/>
            <person name="Cheng J."/>
            <person name="Zhang Y."/>
            <person name="Shi Q."/>
            <person name="Xie Y."/>
            <person name="Shi X."/>
            <person name="Chang Y."/>
            <person name="Huang F."/>
            <person name="Chen Y."/>
            <person name="Hong S."/>
            <person name="Mi L."/>
            <person name="Sun Q."/>
            <person name="Zhang L."/>
            <person name="Zhou B."/>
            <person name="Peng R."/>
            <person name="Zhang X."/>
            <person name="Liu F."/>
        </authorList>
    </citation>
    <scope>NUCLEOTIDE SEQUENCE [LARGE SCALE GENOMIC DNA]</scope>
    <source>
        <strain evidence="4">cv. PA1801</strain>
    </source>
</reference>
<dbReference type="InterPro" id="IPR056924">
    <property type="entry name" value="SH3_Tf2-1"/>
</dbReference>
<proteinExistence type="predicted"/>
<name>A0A5B6VWL4_9ROSI</name>
<dbReference type="InterPro" id="IPR012337">
    <property type="entry name" value="RNaseH-like_sf"/>
</dbReference>
<feature type="region of interest" description="Disordered" evidence="1">
    <location>
        <begin position="1"/>
        <end position="42"/>
    </location>
</feature>
<dbReference type="GO" id="GO:0004519">
    <property type="term" value="F:endonuclease activity"/>
    <property type="evidence" value="ECO:0007669"/>
    <property type="project" value="UniProtKB-KW"/>
</dbReference>
<dbReference type="FunFam" id="3.30.70.270:FF:000003">
    <property type="entry name" value="Transposon Ty3-G Gag-Pol polyprotein"/>
    <property type="match status" value="1"/>
</dbReference>
<dbReference type="InterPro" id="IPR000477">
    <property type="entry name" value="RT_dom"/>
</dbReference>
<sequence length="673" mass="77857">MSKPYHSSLNKSQDSYSHSNASVGYPNRDHRKQYTSPKAQATSVSNVELNAIHAREDASSADVITDTFSLYDTNVIALIDLGSTHSYICMNLVSSKSLPVESTEFVIKVLNPLGKYALVDKDCKNCPLMTRGYCFIKNLMLLPFDEFDVILGMDWLTLNDDVVNCRRKIIELKCQNREILRIRSSDSSGLPVMILSMLAMKYVRKGCDAYVAYVLDTKVSGSKIESEPIVSPYRMAPIELKELKSQLQELTDRAQQGYDKNKYHLFNQLKGATVFSKIDLRSGYYQLRVKDSDVPKSVFKTRFVVVFIDDILIYSRDESKHAEHLRIVLQTLRDNQLFAKFNKCEFWLREVGFLRHIVSAKAQKCDNELQAKRVQCELTSDSDYQIGSDDCLMSREWKWDRVTMDFVSGFPLSLKKNDAIWVVVDRLTKLTHFISVCTDYSLDKLVELYIPKIVRLYGVPVSIISDRNPRFTSRFWKKLPEALGMRLHFSTAFHPKTDGQSERVIQILKDMLRCYVLKFEGNWEKYLPLVEFAYNNSFQSRIKMVLFEVLYGRKCQTPLNWPELSEKKIHEVDLIRETEDKVTVIRDSLKAASDQQKLYTDLKLKDIEFQISDKVFLKVSLWKKILRFGRKGKLSLQFIGSYEIIERIGPVAYRLALSLELEKIHNAFHVSML</sequence>
<dbReference type="PANTHER" id="PTHR37984">
    <property type="entry name" value="PROTEIN CBG26694"/>
    <property type="match status" value="1"/>
</dbReference>
<organism evidence="3 4">
    <name type="scientific">Gossypium australe</name>
    <dbReference type="NCBI Taxonomy" id="47621"/>
    <lineage>
        <taxon>Eukaryota</taxon>
        <taxon>Viridiplantae</taxon>
        <taxon>Streptophyta</taxon>
        <taxon>Embryophyta</taxon>
        <taxon>Tracheophyta</taxon>
        <taxon>Spermatophyta</taxon>
        <taxon>Magnoliopsida</taxon>
        <taxon>eudicotyledons</taxon>
        <taxon>Gunneridae</taxon>
        <taxon>Pentapetalae</taxon>
        <taxon>rosids</taxon>
        <taxon>malvids</taxon>
        <taxon>Malvales</taxon>
        <taxon>Malvaceae</taxon>
        <taxon>Malvoideae</taxon>
        <taxon>Gossypium</taxon>
    </lineage>
</organism>
<dbReference type="InterPro" id="IPR043502">
    <property type="entry name" value="DNA/RNA_pol_sf"/>
</dbReference>
<dbReference type="EMBL" id="SMMG02000005">
    <property type="protein sequence ID" value="KAA3473620.1"/>
    <property type="molecule type" value="Genomic_DNA"/>
</dbReference>
<evidence type="ECO:0000256" key="1">
    <source>
        <dbReference type="SAM" id="MobiDB-lite"/>
    </source>
</evidence>
<dbReference type="SUPFAM" id="SSF53098">
    <property type="entry name" value="Ribonuclease H-like"/>
    <property type="match status" value="1"/>
</dbReference>
<dbReference type="AlphaFoldDB" id="A0A5B6VWL4"/>